<keyword evidence="5 7" id="KW-0472">Membrane</keyword>
<feature type="transmembrane region" description="Helical" evidence="7">
    <location>
        <begin position="359"/>
        <end position="383"/>
    </location>
</feature>
<accession>A0A0G3GNN6</accession>
<keyword evidence="3 7" id="KW-0812">Transmembrane</keyword>
<dbReference type="RefSeq" id="WP_047239903.1">
    <property type="nucleotide sequence ID" value="NZ_CP011541.1"/>
</dbReference>
<keyword evidence="11" id="KW-1185">Reference proteome</keyword>
<proteinExistence type="inferred from homology"/>
<evidence type="ECO:0000256" key="4">
    <source>
        <dbReference type="ARBA" id="ARBA00022989"/>
    </source>
</evidence>
<sequence>MRLSESISLALSSLRTGKLRSMLTLLGIIIGIASVITIMTLGTALKAQTFGSLDSLGINDLGVQVQSRKEAEDSQSEYLYNPQPIDDVDALINDRHVQALKQQFPHEITGISATGRGSGSGDAEVVGAAQRTLADKVAKTSVSPVNADFMTGAGFEIAHGRALNAQDIAEERHVAVLSPKTFADLFDSDSQRALGSEIRFTSDTGSLSLLVVGISEDPKGGLLIGDISEPKIFVPYPLQMAFSSEYSGVQRADAYDALNIRVAAGVDKDRFKSELQRYFDRFYAENDKYLVKVSDNKSELKSLQNVLDTISVVVAAIGGISLMVGGIGVMNVMLITVTERTREIGIRKALGARSRDIKTQFVVEAMIVCLVGGIIGVILGGAVGMLGSQLMGTFVFPPVGVVLVSLLFAMGIGLFFGYYPAAKAAKLNPIEALRYE</sequence>
<protein>
    <submittedName>
        <fullName evidence="10">ABC-type antimicrobial peptide transport system, permease component</fullName>
    </submittedName>
</protein>
<evidence type="ECO:0000256" key="7">
    <source>
        <dbReference type="SAM" id="Phobius"/>
    </source>
</evidence>
<gene>
    <name evidence="10" type="ORF">CEPID_04440</name>
</gene>
<keyword evidence="4 7" id="KW-1133">Transmembrane helix</keyword>
<evidence type="ECO:0000256" key="2">
    <source>
        <dbReference type="ARBA" id="ARBA00022475"/>
    </source>
</evidence>
<evidence type="ECO:0000313" key="11">
    <source>
        <dbReference type="Proteomes" id="UP000035368"/>
    </source>
</evidence>
<dbReference type="KEGG" id="cei:CEPID_04440"/>
<dbReference type="InterPro" id="IPR050250">
    <property type="entry name" value="Macrolide_Exporter_MacB"/>
</dbReference>
<dbReference type="Pfam" id="PF12704">
    <property type="entry name" value="MacB_PCD"/>
    <property type="match status" value="1"/>
</dbReference>
<keyword evidence="2" id="KW-1003">Cell membrane</keyword>
<reference evidence="10 11" key="1">
    <citation type="submission" date="2015-05" db="EMBL/GenBank/DDBJ databases">
        <title>Complete genome sequence of Corynebacterium epidermidicanis DSM 45586, isolated from the skin of a dog suffering from pruritus.</title>
        <authorList>
            <person name="Ruckert C."/>
            <person name="Albersmeier A."/>
            <person name="Winkler A."/>
            <person name="Tauch A."/>
        </authorList>
    </citation>
    <scope>NUCLEOTIDE SEQUENCE [LARGE SCALE GENOMIC DNA]</scope>
    <source>
        <strain evidence="10 11">DSM 45586</strain>
    </source>
</reference>
<dbReference type="AlphaFoldDB" id="A0A0G3GNN6"/>
<dbReference type="InterPro" id="IPR025857">
    <property type="entry name" value="MacB_PCD"/>
</dbReference>
<feature type="transmembrane region" description="Helical" evidence="7">
    <location>
        <begin position="310"/>
        <end position="338"/>
    </location>
</feature>
<dbReference type="GO" id="GO:0005886">
    <property type="term" value="C:plasma membrane"/>
    <property type="evidence" value="ECO:0007669"/>
    <property type="project" value="UniProtKB-SubCell"/>
</dbReference>
<dbReference type="EMBL" id="CP011541">
    <property type="protein sequence ID" value="AKK02759.1"/>
    <property type="molecule type" value="Genomic_DNA"/>
</dbReference>
<feature type="transmembrane region" description="Helical" evidence="7">
    <location>
        <begin position="395"/>
        <end position="419"/>
    </location>
</feature>
<dbReference type="STRING" id="1050174.CEPID_04440"/>
<dbReference type="OrthoDB" id="9780560at2"/>
<name>A0A0G3GNN6_9CORY</name>
<evidence type="ECO:0000256" key="3">
    <source>
        <dbReference type="ARBA" id="ARBA00022692"/>
    </source>
</evidence>
<evidence type="ECO:0000313" key="10">
    <source>
        <dbReference type="EMBL" id="AKK02759.1"/>
    </source>
</evidence>
<evidence type="ECO:0000256" key="6">
    <source>
        <dbReference type="ARBA" id="ARBA00038076"/>
    </source>
</evidence>
<dbReference type="Pfam" id="PF02687">
    <property type="entry name" value="FtsX"/>
    <property type="match status" value="1"/>
</dbReference>
<comment type="subcellular location">
    <subcellularLocation>
        <location evidence="1">Cell membrane</location>
        <topology evidence="1">Multi-pass membrane protein</topology>
    </subcellularLocation>
</comment>
<evidence type="ECO:0000256" key="5">
    <source>
        <dbReference type="ARBA" id="ARBA00023136"/>
    </source>
</evidence>
<feature type="domain" description="ABC3 transporter permease C-terminal" evidence="8">
    <location>
        <begin position="317"/>
        <end position="429"/>
    </location>
</feature>
<dbReference type="PANTHER" id="PTHR30572">
    <property type="entry name" value="MEMBRANE COMPONENT OF TRANSPORTER-RELATED"/>
    <property type="match status" value="1"/>
</dbReference>
<dbReference type="PATRIC" id="fig|1050174.4.peg.899"/>
<evidence type="ECO:0000259" key="9">
    <source>
        <dbReference type="Pfam" id="PF12704"/>
    </source>
</evidence>
<feature type="domain" description="MacB-like periplasmic core" evidence="9">
    <location>
        <begin position="21"/>
        <end position="277"/>
    </location>
</feature>
<evidence type="ECO:0000259" key="8">
    <source>
        <dbReference type="Pfam" id="PF02687"/>
    </source>
</evidence>
<dbReference type="PANTHER" id="PTHR30572:SF4">
    <property type="entry name" value="ABC TRANSPORTER PERMEASE YTRF"/>
    <property type="match status" value="1"/>
</dbReference>
<organism evidence="10 11">
    <name type="scientific">Corynebacterium epidermidicanis</name>
    <dbReference type="NCBI Taxonomy" id="1050174"/>
    <lineage>
        <taxon>Bacteria</taxon>
        <taxon>Bacillati</taxon>
        <taxon>Actinomycetota</taxon>
        <taxon>Actinomycetes</taxon>
        <taxon>Mycobacteriales</taxon>
        <taxon>Corynebacteriaceae</taxon>
        <taxon>Corynebacterium</taxon>
    </lineage>
</organism>
<evidence type="ECO:0000256" key="1">
    <source>
        <dbReference type="ARBA" id="ARBA00004651"/>
    </source>
</evidence>
<dbReference type="InterPro" id="IPR003838">
    <property type="entry name" value="ABC3_permease_C"/>
</dbReference>
<comment type="similarity">
    <text evidence="6">Belongs to the ABC-4 integral membrane protein family.</text>
</comment>
<dbReference type="GO" id="GO:0022857">
    <property type="term" value="F:transmembrane transporter activity"/>
    <property type="evidence" value="ECO:0007669"/>
    <property type="project" value="TreeGrafter"/>
</dbReference>
<feature type="transmembrane region" description="Helical" evidence="7">
    <location>
        <begin position="21"/>
        <end position="45"/>
    </location>
</feature>
<dbReference type="Proteomes" id="UP000035368">
    <property type="component" value="Chromosome"/>
</dbReference>